<protein>
    <recommendedName>
        <fullName evidence="2">C2H2-type domain-containing protein</fullName>
    </recommendedName>
</protein>
<dbReference type="InterPro" id="IPR039258">
    <property type="entry name" value="ZNF511"/>
</dbReference>
<reference evidence="3" key="1">
    <citation type="journal article" date="2020" name="Stud. Mycol.">
        <title>101 Dothideomycetes genomes: a test case for predicting lifestyles and emergence of pathogens.</title>
        <authorList>
            <person name="Haridas S."/>
            <person name="Albert R."/>
            <person name="Binder M."/>
            <person name="Bloem J."/>
            <person name="Labutti K."/>
            <person name="Salamov A."/>
            <person name="Andreopoulos B."/>
            <person name="Baker S."/>
            <person name="Barry K."/>
            <person name="Bills G."/>
            <person name="Bluhm B."/>
            <person name="Cannon C."/>
            <person name="Castanera R."/>
            <person name="Culley D."/>
            <person name="Daum C."/>
            <person name="Ezra D."/>
            <person name="Gonzalez J."/>
            <person name="Henrissat B."/>
            <person name="Kuo A."/>
            <person name="Liang C."/>
            <person name="Lipzen A."/>
            <person name="Lutzoni F."/>
            <person name="Magnuson J."/>
            <person name="Mondo S."/>
            <person name="Nolan M."/>
            <person name="Ohm R."/>
            <person name="Pangilinan J."/>
            <person name="Park H.-J."/>
            <person name="Ramirez L."/>
            <person name="Alfaro M."/>
            <person name="Sun H."/>
            <person name="Tritt A."/>
            <person name="Yoshinaga Y."/>
            <person name="Zwiers L.-H."/>
            <person name="Turgeon B."/>
            <person name="Goodwin S."/>
            <person name="Spatafora J."/>
            <person name="Crous P."/>
            <person name="Grigoriev I."/>
        </authorList>
    </citation>
    <scope>NUCLEOTIDE SEQUENCE</scope>
    <source>
        <strain evidence="3">Tuck. ex Michener</strain>
    </source>
</reference>
<accession>A0A6A6GVS5</accession>
<keyword evidence="4" id="KW-1185">Reference proteome</keyword>
<dbReference type="PANTHER" id="PTHR21354:SF0">
    <property type="entry name" value="ZINC FINGER PROTEIN 511"/>
    <property type="match status" value="1"/>
</dbReference>
<proteinExistence type="predicted"/>
<dbReference type="SMART" id="SM00355">
    <property type="entry name" value="ZnF_C2H2"/>
    <property type="match status" value="2"/>
</dbReference>
<gene>
    <name evidence="3" type="ORF">EV356DRAFT_510265</name>
</gene>
<feature type="domain" description="C2H2-type" evidence="2">
    <location>
        <begin position="118"/>
        <end position="143"/>
    </location>
</feature>
<dbReference type="PANTHER" id="PTHR21354">
    <property type="entry name" value="ZINC FINGER PROTEIN 511"/>
    <property type="match status" value="1"/>
</dbReference>
<dbReference type="AlphaFoldDB" id="A0A6A6GVS5"/>
<dbReference type="Proteomes" id="UP000800092">
    <property type="component" value="Unassembled WGS sequence"/>
</dbReference>
<evidence type="ECO:0000259" key="2">
    <source>
        <dbReference type="SMART" id="SM00355"/>
    </source>
</evidence>
<dbReference type="InterPro" id="IPR013087">
    <property type="entry name" value="Znf_C2H2_type"/>
</dbReference>
<feature type="domain" description="C2H2-type" evidence="2">
    <location>
        <begin position="80"/>
        <end position="103"/>
    </location>
</feature>
<organism evidence="3 4">
    <name type="scientific">Viridothelium virens</name>
    <name type="common">Speckled blister lichen</name>
    <name type="synonym">Trypethelium virens</name>
    <dbReference type="NCBI Taxonomy" id="1048519"/>
    <lineage>
        <taxon>Eukaryota</taxon>
        <taxon>Fungi</taxon>
        <taxon>Dikarya</taxon>
        <taxon>Ascomycota</taxon>
        <taxon>Pezizomycotina</taxon>
        <taxon>Dothideomycetes</taxon>
        <taxon>Dothideomycetes incertae sedis</taxon>
        <taxon>Trypetheliales</taxon>
        <taxon>Trypetheliaceae</taxon>
        <taxon>Viridothelium</taxon>
    </lineage>
</organism>
<feature type="region of interest" description="Disordered" evidence="1">
    <location>
        <begin position="1"/>
        <end position="39"/>
    </location>
</feature>
<evidence type="ECO:0000313" key="3">
    <source>
        <dbReference type="EMBL" id="KAF2229698.1"/>
    </source>
</evidence>
<dbReference type="OrthoDB" id="18440at2759"/>
<evidence type="ECO:0000256" key="1">
    <source>
        <dbReference type="SAM" id="MobiDB-lite"/>
    </source>
</evidence>
<sequence>MSNKRSRSRSTASTATSDEESSESDSQGVASSPAKYVQLGEEASNSKDANLISCQLPPHEPISFTSIGEFENHYQKEHTHRCLDCRRNLPSDHFLGLHIAENHDPLNEIRREKGEKTYRCFVEDCDRVCSAPHKRRLHLIDKHHFPRHYDFFIVNDGMDNRTTMLRSQTTPNVPSFKPGPKARPMLHQKVATADRSSNTGLRESTDIDEVTDSMRVLQFVPPSVRSARSKNAGNYTRKD</sequence>
<name>A0A6A6GVS5_VIRVR</name>
<evidence type="ECO:0000313" key="4">
    <source>
        <dbReference type="Proteomes" id="UP000800092"/>
    </source>
</evidence>
<dbReference type="EMBL" id="ML991856">
    <property type="protein sequence ID" value="KAF2229698.1"/>
    <property type="molecule type" value="Genomic_DNA"/>
</dbReference>